<organism evidence="3 4">
    <name type="scientific">Iris pallida</name>
    <name type="common">Sweet iris</name>
    <dbReference type="NCBI Taxonomy" id="29817"/>
    <lineage>
        <taxon>Eukaryota</taxon>
        <taxon>Viridiplantae</taxon>
        <taxon>Streptophyta</taxon>
        <taxon>Embryophyta</taxon>
        <taxon>Tracheophyta</taxon>
        <taxon>Spermatophyta</taxon>
        <taxon>Magnoliopsida</taxon>
        <taxon>Liliopsida</taxon>
        <taxon>Asparagales</taxon>
        <taxon>Iridaceae</taxon>
        <taxon>Iridoideae</taxon>
        <taxon>Irideae</taxon>
        <taxon>Iris</taxon>
    </lineage>
</organism>
<name>A0AAX6DWF5_IRIPA</name>
<dbReference type="Pfam" id="PF02138">
    <property type="entry name" value="Beach"/>
    <property type="match status" value="1"/>
</dbReference>
<dbReference type="EMBL" id="JANAVB010041419">
    <property type="protein sequence ID" value="KAJ6796142.1"/>
    <property type="molecule type" value="Genomic_DNA"/>
</dbReference>
<evidence type="ECO:0000313" key="3">
    <source>
        <dbReference type="EMBL" id="KAJ6796142.1"/>
    </source>
</evidence>
<dbReference type="SUPFAM" id="SSF56112">
    <property type="entry name" value="Protein kinase-like (PK-like)"/>
    <property type="match status" value="2"/>
</dbReference>
<dbReference type="AlphaFoldDB" id="A0AAX6DWF5"/>
<reference evidence="3" key="1">
    <citation type="journal article" date="2023" name="GigaByte">
        <title>Genome assembly of the bearded iris, Iris pallida Lam.</title>
        <authorList>
            <person name="Bruccoleri R.E."/>
            <person name="Oakeley E.J."/>
            <person name="Faust A.M.E."/>
            <person name="Altorfer M."/>
            <person name="Dessus-Babus S."/>
            <person name="Burckhardt D."/>
            <person name="Oertli M."/>
            <person name="Naumann U."/>
            <person name="Petersen F."/>
            <person name="Wong J."/>
        </authorList>
    </citation>
    <scope>NUCLEOTIDE SEQUENCE</scope>
    <source>
        <strain evidence="3">GSM-AAB239-AS_SAM_17_03QT</strain>
    </source>
</reference>
<evidence type="ECO:0000256" key="1">
    <source>
        <dbReference type="ARBA" id="ARBA00022574"/>
    </source>
</evidence>
<evidence type="ECO:0000259" key="2">
    <source>
        <dbReference type="PROSITE" id="PS50197"/>
    </source>
</evidence>
<accession>A0AAX6DWF5</accession>
<evidence type="ECO:0000313" key="4">
    <source>
        <dbReference type="Proteomes" id="UP001140949"/>
    </source>
</evidence>
<dbReference type="Proteomes" id="UP001140949">
    <property type="component" value="Unassembled WGS sequence"/>
</dbReference>
<dbReference type="PANTHER" id="PTHR46866">
    <property type="entry name" value="GH12955P"/>
    <property type="match status" value="1"/>
</dbReference>
<proteinExistence type="predicted"/>
<dbReference type="InterPro" id="IPR000409">
    <property type="entry name" value="BEACH_dom"/>
</dbReference>
<gene>
    <name evidence="3" type="ORF">M6B38_222130</name>
</gene>
<comment type="caution">
    <text evidence="3">The sequence shown here is derived from an EMBL/GenBank/DDBJ whole genome shotgun (WGS) entry which is preliminary data.</text>
</comment>
<dbReference type="SUPFAM" id="SSF81837">
    <property type="entry name" value="BEACH domain"/>
    <property type="match status" value="1"/>
</dbReference>
<dbReference type="SMART" id="SM01026">
    <property type="entry name" value="Beach"/>
    <property type="match status" value="1"/>
</dbReference>
<dbReference type="InterPro" id="IPR011009">
    <property type="entry name" value="Kinase-like_dom_sf"/>
</dbReference>
<dbReference type="PANTHER" id="PTHR46866:SF1">
    <property type="entry name" value="GH12955P"/>
    <property type="match status" value="1"/>
</dbReference>
<keyword evidence="4" id="KW-1185">Reference proteome</keyword>
<protein>
    <submittedName>
        <fullName evidence="3">Protein GFS12 isoform X2</fullName>
    </submittedName>
</protein>
<dbReference type="CDD" id="cd06071">
    <property type="entry name" value="Beach"/>
    <property type="match status" value="1"/>
</dbReference>
<dbReference type="PROSITE" id="PS50197">
    <property type="entry name" value="BEACH"/>
    <property type="match status" value="1"/>
</dbReference>
<dbReference type="Gene3D" id="1.10.1540.10">
    <property type="entry name" value="BEACH domain"/>
    <property type="match status" value="1"/>
</dbReference>
<dbReference type="Gene3D" id="1.10.510.10">
    <property type="entry name" value="Transferase(Phosphotransferase) domain 1"/>
    <property type="match status" value="2"/>
</dbReference>
<dbReference type="InterPro" id="IPR036372">
    <property type="entry name" value="BEACH_dom_sf"/>
</dbReference>
<sequence>MEGGALPSCFECLKRRIETDIPADIVFRYGISDSALPFGSSAVVQIYQNGGANSTEKEDVSAQFVLVRLNNENNSSCSNHYLENGVANNTCREFSSLDKEMGLDSSITSSFQRISCLRIIAALAPDDRLLRGSYATIEDLLSKYFSESIEDNVMSSLNLFAKGEVAGEPCASFLSLAGFPSFSGSNFPSRVRHPNISPCLGIIGTPGHNYLLQLKAPYTLENILHYSPNALKSDWHIRFLVYQILSVLVYMHGLGIAHGNICPSSILLTDSCWAWLSISNMRLLRGDINLKEGASSSLRVGCCMDCNTCLCIYADRNLSDSLDWHSHFKQWWMGELSNYEYLLVLNRLAGRRWGDHTFHPVMPWVIDFSVKPDENSDTGWRDLKKSKWRLAKGDEQLDFTFQTSEVPHHISDEVLSELAVCSYKARRLPLRILRSAVRSVYEPNEYPANMQRLYQWTPDECIPEFYSDPHLFVSLHAEMSDLAVPAWASTPEEFVSLHRDALESERVSRQIHHWIDITFGYKLSGEASVSAKNVTLPISDPSTPKSMGRRQLFTRPHPTRRGIRRCTHWNRHREDCVSFQDQESKNKLNSSVSSDISSQLLLHSKENLLPDTSFMEDLEEAISFCEHASYLNPIYSDQEHVDNPNFQQNDHNLVPSELNISASPVTSDLNLCHFLESFEADDSGSVAFQELLHWRHKLFTWETCSKDLTGDIFSIGCILAELYLKRPLFDPVSFGAYKESGVLPGIVQELPPHVAVLVEACIHKDWERRPSAQYILESQYFPPTVRSAYLFLAPLQILAKTGSRLQYAANFASEGALKAMGAYAAEMCTPYCLPFIMSPLSDVETESALCLLKEFLKYLNPRAVKALLLPVIQKILQAGYEKPASDYSHLKVSLLQDSFVRDIWTRVGKQAYLEKVHPLVISNLFSSPNKASASAASVVLIGSSEELGIPITVQQTVLPIIHSFGKGVCADGIDALVRIGALLGEKFVVRQILPLLRNAILSCIDASHMNKPEPLHSWISLALIDSFSTLAGLVSVLPVDVVLKELIQDHICLHVKVLMQSHMDLPVLDRLLRPHSFPFVRGLDQILQFHM</sequence>
<dbReference type="InterPro" id="IPR016024">
    <property type="entry name" value="ARM-type_fold"/>
</dbReference>
<keyword evidence="1" id="KW-0853">WD repeat</keyword>
<feature type="domain" description="BEACH" evidence="2">
    <location>
        <begin position="316"/>
        <end position="586"/>
    </location>
</feature>
<dbReference type="SUPFAM" id="SSF48371">
    <property type="entry name" value="ARM repeat"/>
    <property type="match status" value="1"/>
</dbReference>
<reference evidence="3" key="2">
    <citation type="submission" date="2023-04" db="EMBL/GenBank/DDBJ databases">
        <authorList>
            <person name="Bruccoleri R.E."/>
            <person name="Oakeley E.J."/>
            <person name="Faust A.-M."/>
            <person name="Dessus-Babus S."/>
            <person name="Altorfer M."/>
            <person name="Burckhardt D."/>
            <person name="Oertli M."/>
            <person name="Naumann U."/>
            <person name="Petersen F."/>
            <person name="Wong J."/>
        </authorList>
    </citation>
    <scope>NUCLEOTIDE SEQUENCE</scope>
    <source>
        <strain evidence="3">GSM-AAB239-AS_SAM_17_03QT</strain>
        <tissue evidence="3">Leaf</tissue>
    </source>
</reference>